<dbReference type="InterPro" id="IPR001506">
    <property type="entry name" value="Peptidase_M12A"/>
</dbReference>
<feature type="chain" id="PRO_5033112258" description="Metalloendopeptidase" evidence="7">
    <location>
        <begin position="20"/>
        <end position="437"/>
    </location>
</feature>
<proteinExistence type="predicted"/>
<dbReference type="EC" id="3.4.24.-" evidence="7"/>
<dbReference type="InterPro" id="IPR006026">
    <property type="entry name" value="Peptidase_Metallo"/>
</dbReference>
<dbReference type="EMBL" id="OD570536">
    <property type="protein sequence ID" value="CAD7448777.1"/>
    <property type="molecule type" value="Genomic_DNA"/>
</dbReference>
<feature type="binding site" evidence="6">
    <location>
        <position position="254"/>
    </location>
    <ligand>
        <name>Zn(2+)</name>
        <dbReference type="ChEBI" id="CHEBI:29105"/>
        <note>catalytic</note>
    </ligand>
</feature>
<feature type="binding site" evidence="6">
    <location>
        <position position="258"/>
    </location>
    <ligand>
        <name>Zn(2+)</name>
        <dbReference type="ChEBI" id="CHEBI:29105"/>
        <note>catalytic</note>
    </ligand>
</feature>
<evidence type="ECO:0000256" key="2">
    <source>
        <dbReference type="ARBA" id="ARBA00022723"/>
    </source>
</evidence>
<dbReference type="PANTHER" id="PTHR10127">
    <property type="entry name" value="DISCOIDIN, CUB, EGF, LAMININ , AND ZINC METALLOPROTEASE DOMAIN CONTAINING"/>
    <property type="match status" value="1"/>
</dbReference>
<feature type="domain" description="Peptidase M12A" evidence="8">
    <location>
        <begin position="160"/>
        <end position="428"/>
    </location>
</feature>
<keyword evidence="3 6" id="KW-0378">Hydrolase</keyword>
<evidence type="ECO:0000256" key="5">
    <source>
        <dbReference type="ARBA" id="ARBA00023049"/>
    </source>
</evidence>
<dbReference type="Gene3D" id="3.40.390.10">
    <property type="entry name" value="Collagenase (Catalytic Domain)"/>
    <property type="match status" value="1"/>
</dbReference>
<dbReference type="CDD" id="cd04280">
    <property type="entry name" value="ZnMc_astacin_like"/>
    <property type="match status" value="1"/>
</dbReference>
<organism evidence="9">
    <name type="scientific">Timema bartmani</name>
    <dbReference type="NCBI Taxonomy" id="61472"/>
    <lineage>
        <taxon>Eukaryota</taxon>
        <taxon>Metazoa</taxon>
        <taxon>Ecdysozoa</taxon>
        <taxon>Arthropoda</taxon>
        <taxon>Hexapoda</taxon>
        <taxon>Insecta</taxon>
        <taxon>Pterygota</taxon>
        <taxon>Neoptera</taxon>
        <taxon>Polyneoptera</taxon>
        <taxon>Phasmatodea</taxon>
        <taxon>Timematodea</taxon>
        <taxon>Timematoidea</taxon>
        <taxon>Timematidae</taxon>
        <taxon>Timema</taxon>
    </lineage>
</organism>
<keyword evidence="5 6" id="KW-0482">Metalloprotease</keyword>
<dbReference type="GO" id="GO:0006508">
    <property type="term" value="P:proteolysis"/>
    <property type="evidence" value="ECO:0007669"/>
    <property type="project" value="UniProtKB-KW"/>
</dbReference>
<protein>
    <recommendedName>
        <fullName evidence="7">Metalloendopeptidase</fullName>
        <ecNumber evidence="7">3.4.24.-</ecNumber>
    </recommendedName>
</protein>
<dbReference type="GO" id="GO:0004222">
    <property type="term" value="F:metalloendopeptidase activity"/>
    <property type="evidence" value="ECO:0007669"/>
    <property type="project" value="UniProtKB-UniRule"/>
</dbReference>
<accession>A0A7R9F8F4</accession>
<dbReference type="PANTHER" id="PTHR10127:SF780">
    <property type="entry name" value="METALLOENDOPEPTIDASE"/>
    <property type="match status" value="1"/>
</dbReference>
<dbReference type="GO" id="GO:0008270">
    <property type="term" value="F:zinc ion binding"/>
    <property type="evidence" value="ECO:0007669"/>
    <property type="project" value="UniProtKB-UniRule"/>
</dbReference>
<dbReference type="InterPro" id="IPR024079">
    <property type="entry name" value="MetalloPept_cat_dom_sf"/>
</dbReference>
<comment type="cofactor">
    <cofactor evidence="6 7">
        <name>Zn(2+)</name>
        <dbReference type="ChEBI" id="CHEBI:29105"/>
    </cofactor>
    <text evidence="6 7">Binds 1 zinc ion per subunit.</text>
</comment>
<feature type="signal peptide" evidence="7">
    <location>
        <begin position="1"/>
        <end position="19"/>
    </location>
</feature>
<comment type="caution">
    <text evidence="6">Lacks conserved residue(s) required for the propagation of feature annotation.</text>
</comment>
<feature type="active site" evidence="6">
    <location>
        <position position="255"/>
    </location>
</feature>
<dbReference type="PRINTS" id="PR00480">
    <property type="entry name" value="ASTACIN"/>
</dbReference>
<dbReference type="AlphaFoldDB" id="A0A7R9F8F4"/>
<sequence length="437" mass="49327">MSPAPMFVFVWMFVVSSLAHPLPDIEDAVDVDENLLEEYFPELGEVIYGQPMNETEELSPHFRGGRVERHIGKSTSSSPNQDSNLDLPILTSLAKNETSALANYATELEKTFASNLNGSSQQLDPGEKVAQWHPDMGVNPEELGEYLEGDILFPESISRNGLRAERSRWPGGVVYYTLSPYFTDKDREVIYSAIQEYHTHTCIKFVPWSGVERDYIRFLSGSTGCWSSVGRTGGSQDLNLQSPGCLTKRGTTMHEIMHALGFYHEHTRWERDSHVTVHYENIQRGHRPDPQPPGSCYRNQCTLPDFLTANHRVCLHSSNAQTPAMWQPFSPAYPPRKLLLCGNYAPQPTHHYAHVPGRENNFQKSSKQTTDALGVNYDYGSVMHYSGHAFSSNNKPTIEPKVKGVYLGQRDGFSKGDIKKINRMYKCKNHKAKMDVP</sequence>
<evidence type="ECO:0000256" key="7">
    <source>
        <dbReference type="RuleBase" id="RU361183"/>
    </source>
</evidence>
<evidence type="ECO:0000256" key="3">
    <source>
        <dbReference type="ARBA" id="ARBA00022801"/>
    </source>
</evidence>
<dbReference type="Pfam" id="PF01400">
    <property type="entry name" value="Astacin"/>
    <property type="match status" value="2"/>
</dbReference>
<keyword evidence="1 6" id="KW-0645">Protease</keyword>
<evidence type="ECO:0000256" key="4">
    <source>
        <dbReference type="ARBA" id="ARBA00022833"/>
    </source>
</evidence>
<name>A0A7R9F8F4_9NEOP</name>
<evidence type="ECO:0000256" key="1">
    <source>
        <dbReference type="ARBA" id="ARBA00022670"/>
    </source>
</evidence>
<feature type="binding site" evidence="6">
    <location>
        <position position="264"/>
    </location>
    <ligand>
        <name>Zn(2+)</name>
        <dbReference type="ChEBI" id="CHEBI:29105"/>
        <note>catalytic</note>
    </ligand>
</feature>
<evidence type="ECO:0000259" key="8">
    <source>
        <dbReference type="PROSITE" id="PS51864"/>
    </source>
</evidence>
<dbReference type="PROSITE" id="PS51864">
    <property type="entry name" value="ASTACIN"/>
    <property type="match status" value="1"/>
</dbReference>
<dbReference type="InterPro" id="IPR034035">
    <property type="entry name" value="Astacin-like_dom"/>
</dbReference>
<dbReference type="SUPFAM" id="SSF55486">
    <property type="entry name" value="Metalloproteases ('zincins'), catalytic domain"/>
    <property type="match status" value="1"/>
</dbReference>
<keyword evidence="4 6" id="KW-0862">Zinc</keyword>
<keyword evidence="2 6" id="KW-0479">Metal-binding</keyword>
<dbReference type="SMART" id="SM00235">
    <property type="entry name" value="ZnMc"/>
    <property type="match status" value="1"/>
</dbReference>
<reference evidence="9" key="1">
    <citation type="submission" date="2020-11" db="EMBL/GenBank/DDBJ databases">
        <authorList>
            <person name="Tran Van P."/>
        </authorList>
    </citation>
    <scope>NUCLEOTIDE SEQUENCE</scope>
</reference>
<evidence type="ECO:0000313" key="9">
    <source>
        <dbReference type="EMBL" id="CAD7448777.1"/>
    </source>
</evidence>
<gene>
    <name evidence="9" type="ORF">TBIB3V08_LOCUS11060</name>
</gene>
<evidence type="ECO:0000256" key="6">
    <source>
        <dbReference type="PROSITE-ProRule" id="PRU01211"/>
    </source>
</evidence>
<keyword evidence="7" id="KW-0732">Signal</keyword>